<reference evidence="1 2" key="1">
    <citation type="journal article" date="2021" name="BMC Genomics">
        <title>Datura genome reveals duplications of psychoactive alkaloid biosynthetic genes and high mutation rate following tissue culture.</title>
        <authorList>
            <person name="Rajewski A."/>
            <person name="Carter-House D."/>
            <person name="Stajich J."/>
            <person name="Litt A."/>
        </authorList>
    </citation>
    <scope>NUCLEOTIDE SEQUENCE [LARGE SCALE GENOMIC DNA]</scope>
    <source>
        <strain evidence="1">AR-01</strain>
    </source>
</reference>
<accession>A0ABS8WSF8</accession>
<evidence type="ECO:0000313" key="1">
    <source>
        <dbReference type="EMBL" id="MCE3214905.1"/>
    </source>
</evidence>
<organism evidence="1 2">
    <name type="scientific">Datura stramonium</name>
    <name type="common">Jimsonweed</name>
    <name type="synonym">Common thornapple</name>
    <dbReference type="NCBI Taxonomy" id="4076"/>
    <lineage>
        <taxon>Eukaryota</taxon>
        <taxon>Viridiplantae</taxon>
        <taxon>Streptophyta</taxon>
        <taxon>Embryophyta</taxon>
        <taxon>Tracheophyta</taxon>
        <taxon>Spermatophyta</taxon>
        <taxon>Magnoliopsida</taxon>
        <taxon>eudicotyledons</taxon>
        <taxon>Gunneridae</taxon>
        <taxon>Pentapetalae</taxon>
        <taxon>asterids</taxon>
        <taxon>lamiids</taxon>
        <taxon>Solanales</taxon>
        <taxon>Solanaceae</taxon>
        <taxon>Solanoideae</taxon>
        <taxon>Datureae</taxon>
        <taxon>Datura</taxon>
    </lineage>
</organism>
<protein>
    <submittedName>
        <fullName evidence="1">Uncharacterized protein</fullName>
    </submittedName>
</protein>
<keyword evidence="2" id="KW-1185">Reference proteome</keyword>
<name>A0ABS8WSF8_DATST</name>
<sequence length="157" mass="17565">MDNDIFEWKKEEEVVGEMFADFFLKDEELEESATHPGKRHLKAQTVDKMLIPTSIPGSSLDIGILPDEMPITFYNTLSGNISSGHIGESLVYFGDRWLIALRLATGGSPVVLRESPVISRIDLPNTAFSHKFVGHRCFAVQDRHYTSGNANGYDIYS</sequence>
<comment type="caution">
    <text evidence="1">The sequence shown here is derived from an EMBL/GenBank/DDBJ whole genome shotgun (WGS) entry which is preliminary data.</text>
</comment>
<dbReference type="EMBL" id="JACEIK010010047">
    <property type="protein sequence ID" value="MCE3214905.1"/>
    <property type="molecule type" value="Genomic_DNA"/>
</dbReference>
<dbReference type="Proteomes" id="UP000823775">
    <property type="component" value="Unassembled WGS sequence"/>
</dbReference>
<evidence type="ECO:0000313" key="2">
    <source>
        <dbReference type="Proteomes" id="UP000823775"/>
    </source>
</evidence>
<proteinExistence type="predicted"/>
<gene>
    <name evidence="1" type="ORF">HAX54_000241</name>
</gene>